<protein>
    <submittedName>
        <fullName evidence="6">Serine/threonine-protein kinase BLUS1 isoform X1</fullName>
    </submittedName>
</protein>
<dbReference type="FunFam" id="3.30.200.20:FF:000099">
    <property type="entry name" value="Serine/threonine-protein kinase BLUS1"/>
    <property type="match status" value="1"/>
</dbReference>
<proteinExistence type="inferred from homology"/>
<dbReference type="Gene3D" id="1.10.510.10">
    <property type="entry name" value="Transferase(Phosphotransferase) domain 1"/>
    <property type="match status" value="1"/>
</dbReference>
<dbReference type="SMART" id="SM00220">
    <property type="entry name" value="S_TKc"/>
    <property type="match status" value="1"/>
</dbReference>
<evidence type="ECO:0000256" key="3">
    <source>
        <dbReference type="SAM" id="Coils"/>
    </source>
</evidence>
<evidence type="ECO:0000259" key="4">
    <source>
        <dbReference type="PROSITE" id="PS50011"/>
    </source>
</evidence>
<reference evidence="5" key="1">
    <citation type="submission" date="2025-05" db="UniProtKB">
        <authorList>
            <consortium name="RefSeq"/>
        </authorList>
    </citation>
    <scope>NUCLEOTIDE SEQUENCE [LARGE SCALE GENOMIC DNA]</scope>
</reference>
<dbReference type="InterPro" id="IPR011009">
    <property type="entry name" value="Kinase-like_dom_sf"/>
</dbReference>
<comment type="similarity">
    <text evidence="1">Belongs to the protein kinase superfamily. STE Ser/Thr protein kinase family. STE20 subfamily.</text>
</comment>
<keyword evidence="2" id="KW-0067">ATP-binding</keyword>
<evidence type="ECO:0000256" key="2">
    <source>
        <dbReference type="PROSITE-ProRule" id="PRU10141"/>
    </source>
</evidence>
<accession>A0AB40BCF0</accession>
<gene>
    <name evidence="6" type="primary">LOC120261247</name>
</gene>
<dbReference type="Gene3D" id="3.30.200.20">
    <property type="entry name" value="Phosphorylase Kinase, domain 1"/>
    <property type="match status" value="1"/>
</dbReference>
<dbReference type="RefSeq" id="XP_039124990.1">
    <property type="nucleotide sequence ID" value="XM_039269056.1"/>
</dbReference>
<dbReference type="SUPFAM" id="SSF56112">
    <property type="entry name" value="Protein kinase-like (PK-like)"/>
    <property type="match status" value="1"/>
</dbReference>
<dbReference type="Proteomes" id="UP001515500">
    <property type="component" value="Chromosome 1"/>
</dbReference>
<evidence type="ECO:0000313" key="5">
    <source>
        <dbReference type="Proteomes" id="UP001515500"/>
    </source>
</evidence>
<dbReference type="GO" id="GO:0043539">
    <property type="term" value="F:protein serine/threonine kinase activator activity"/>
    <property type="evidence" value="ECO:0007669"/>
    <property type="project" value="InterPro"/>
</dbReference>
<dbReference type="InterPro" id="IPR047173">
    <property type="entry name" value="STRAD_A/B-like"/>
</dbReference>
<feature type="domain" description="Protein kinase" evidence="4">
    <location>
        <begin position="32"/>
        <end position="305"/>
    </location>
</feature>
<dbReference type="GO" id="GO:0005524">
    <property type="term" value="F:ATP binding"/>
    <property type="evidence" value="ECO:0007669"/>
    <property type="project" value="UniProtKB-UniRule"/>
</dbReference>
<feature type="coiled-coil region" evidence="3">
    <location>
        <begin position="468"/>
        <end position="502"/>
    </location>
</feature>
<feature type="binding site" evidence="2">
    <location>
        <position position="62"/>
    </location>
    <ligand>
        <name>ATP</name>
        <dbReference type="ChEBI" id="CHEBI:30616"/>
    </ligand>
</feature>
<keyword evidence="6" id="KW-0418">Kinase</keyword>
<name>A0AB40BCF0_DIOCR</name>
<reference evidence="6" key="2">
    <citation type="submission" date="2025-08" db="UniProtKB">
        <authorList>
            <consortium name="RefSeq"/>
        </authorList>
    </citation>
    <scope>IDENTIFICATION</scope>
</reference>
<keyword evidence="2" id="KW-0547">Nucleotide-binding</keyword>
<dbReference type="InterPro" id="IPR017441">
    <property type="entry name" value="Protein_kinase_ATP_BS"/>
</dbReference>
<dbReference type="InterPro" id="IPR000719">
    <property type="entry name" value="Prot_kinase_dom"/>
</dbReference>
<dbReference type="PROSITE" id="PS00107">
    <property type="entry name" value="PROTEIN_KINASE_ATP"/>
    <property type="match status" value="1"/>
</dbReference>
<dbReference type="Pfam" id="PF00069">
    <property type="entry name" value="Pkinase"/>
    <property type="match status" value="1"/>
</dbReference>
<keyword evidence="5" id="KW-1185">Reference proteome</keyword>
<dbReference type="GeneID" id="120261247"/>
<dbReference type="PROSITE" id="PS50011">
    <property type="entry name" value="PROTEIN_KINASE_DOM"/>
    <property type="match status" value="1"/>
</dbReference>
<dbReference type="PANTHER" id="PTHR48014:SF7">
    <property type="entry name" value="SERINE_THREONINE-PROTEIN KINASE BLUS1"/>
    <property type="match status" value="1"/>
</dbReference>
<organism evidence="5 6">
    <name type="scientific">Dioscorea cayennensis subsp. rotundata</name>
    <name type="common">White Guinea yam</name>
    <name type="synonym">Dioscorea rotundata</name>
    <dbReference type="NCBI Taxonomy" id="55577"/>
    <lineage>
        <taxon>Eukaryota</taxon>
        <taxon>Viridiplantae</taxon>
        <taxon>Streptophyta</taxon>
        <taxon>Embryophyta</taxon>
        <taxon>Tracheophyta</taxon>
        <taxon>Spermatophyta</taxon>
        <taxon>Magnoliopsida</taxon>
        <taxon>Liliopsida</taxon>
        <taxon>Dioscoreales</taxon>
        <taxon>Dioscoreaceae</taxon>
        <taxon>Dioscorea</taxon>
    </lineage>
</organism>
<dbReference type="PANTHER" id="PTHR48014">
    <property type="entry name" value="SERINE/THREONINE-PROTEIN KINASE FRAY2"/>
    <property type="match status" value="1"/>
</dbReference>
<keyword evidence="3" id="KW-0175">Coiled coil</keyword>
<evidence type="ECO:0000256" key="1">
    <source>
        <dbReference type="ARBA" id="ARBA00008874"/>
    </source>
</evidence>
<evidence type="ECO:0000313" key="6">
    <source>
        <dbReference type="RefSeq" id="XP_039124990.1"/>
    </source>
</evidence>
<dbReference type="GO" id="GO:0004672">
    <property type="term" value="F:protein kinase activity"/>
    <property type="evidence" value="ECO:0007669"/>
    <property type="project" value="InterPro"/>
</dbReference>
<keyword evidence="6" id="KW-0808">Transferase</keyword>
<sequence>MFSTSLMSALVQSMADEEPRNMPMYPLDAKSYHIMQEVGSGVSGVVYKAACIPMNSAVVAIKAIDLEKSRANLDDVRREAKVMALFSHPNILRAHCSFTVDSHLWVVMPFMAAGSLHSIISSSFPDGLPEPSIAVVLKEILSALSYLHDQGHIHRDIKAGNILVDSDGSVKLADFGVSASIYESYHWSCSSSSFCNDMAGTPYWMAPEVIHSHMGYGVKADIWSFGITALELAHGRPPLSHLPLSKSLMMRITNRFRIEDSHDKNDKEKKKKKFSKAFKEMVAACLSQDPSKRPPAGRLLRHPFFKNCKSPEYLVKNVLQVVPPVEERFKDISINSNSASPIVKVRRVSGWNFNEDVLEMDPVFPTDNDDKCTITCVQHHGEQIEDKACCPDSIVMEVNKINAKEEQELPKDVCTSPPNSTVVPKQLLIPNLISLLNSLDVQRVMVKNVLACCGGMAVDEEKFRDQREQQLLVVVQRLQQTVDELNIQLQQELRRNAYLEAALDSIRKKGSAEDGNKAEPNCS</sequence>
<dbReference type="AlphaFoldDB" id="A0AB40BCF0"/>